<evidence type="ECO:0000313" key="1">
    <source>
        <dbReference type="EMBL" id="GAH12904.1"/>
    </source>
</evidence>
<dbReference type="EMBL" id="BART01036630">
    <property type="protein sequence ID" value="GAH12904.1"/>
    <property type="molecule type" value="Genomic_DNA"/>
</dbReference>
<comment type="caution">
    <text evidence="1">The sequence shown here is derived from an EMBL/GenBank/DDBJ whole genome shotgun (WGS) entry which is preliminary data.</text>
</comment>
<feature type="non-terminal residue" evidence="1">
    <location>
        <position position="167"/>
    </location>
</feature>
<proteinExistence type="predicted"/>
<sequence length="167" mass="18549">PLHVPGAVPTFGGYSNWMSIRGIHTNRSAYPLPSALDVFGFWVNDPYPSSLGGIGENTYKTSAEWTGTYYQQINVTDDPYDGEYVAICEPPIEGECDLTLVPSPEQWEPLDEPPGSRKGRMTAFSLRQVSDDTVVRAAIDGVTDQLIPYDPDFEEVFRQSYPGRPIL</sequence>
<name>X1E6V2_9ZZZZ</name>
<protein>
    <submittedName>
        <fullName evidence="1">Uncharacterized protein</fullName>
    </submittedName>
</protein>
<reference evidence="1" key="1">
    <citation type="journal article" date="2014" name="Front. Microbiol.">
        <title>High frequency of phylogenetically diverse reductive dehalogenase-homologous genes in deep subseafloor sedimentary metagenomes.</title>
        <authorList>
            <person name="Kawai M."/>
            <person name="Futagami T."/>
            <person name="Toyoda A."/>
            <person name="Takaki Y."/>
            <person name="Nishi S."/>
            <person name="Hori S."/>
            <person name="Arai W."/>
            <person name="Tsubouchi T."/>
            <person name="Morono Y."/>
            <person name="Uchiyama I."/>
            <person name="Ito T."/>
            <person name="Fujiyama A."/>
            <person name="Inagaki F."/>
            <person name="Takami H."/>
        </authorList>
    </citation>
    <scope>NUCLEOTIDE SEQUENCE</scope>
    <source>
        <strain evidence="1">Expedition CK06-06</strain>
    </source>
</reference>
<dbReference type="AlphaFoldDB" id="X1E6V2"/>
<accession>X1E6V2</accession>
<feature type="non-terminal residue" evidence="1">
    <location>
        <position position="1"/>
    </location>
</feature>
<organism evidence="1">
    <name type="scientific">marine sediment metagenome</name>
    <dbReference type="NCBI Taxonomy" id="412755"/>
    <lineage>
        <taxon>unclassified sequences</taxon>
        <taxon>metagenomes</taxon>
        <taxon>ecological metagenomes</taxon>
    </lineage>
</organism>
<gene>
    <name evidence="1" type="ORF">S01H4_61680</name>
</gene>